<evidence type="ECO:0000313" key="9">
    <source>
        <dbReference type="Proteomes" id="UP001620645"/>
    </source>
</evidence>
<evidence type="ECO:0000256" key="1">
    <source>
        <dbReference type="ARBA" id="ARBA00004123"/>
    </source>
</evidence>
<dbReference type="SUPFAM" id="SSF46785">
    <property type="entry name" value="Winged helix' DNA-binding domain"/>
    <property type="match status" value="1"/>
</dbReference>
<comment type="similarity">
    <text evidence="2">Belongs to the eukaryotic RPC34/RPC39 RNA polymerase subunit family.</text>
</comment>
<dbReference type="Proteomes" id="UP001620645">
    <property type="component" value="Unassembled WGS sequence"/>
</dbReference>
<evidence type="ECO:0000256" key="6">
    <source>
        <dbReference type="ARBA" id="ARBA00035290"/>
    </source>
</evidence>
<evidence type="ECO:0000256" key="5">
    <source>
        <dbReference type="ARBA" id="ARBA00023242"/>
    </source>
</evidence>
<evidence type="ECO:0000256" key="2">
    <source>
        <dbReference type="ARBA" id="ARBA00011038"/>
    </source>
</evidence>
<evidence type="ECO:0000313" key="8">
    <source>
        <dbReference type="EMBL" id="KAL3072842.1"/>
    </source>
</evidence>
<comment type="subcellular location">
    <subcellularLocation>
        <location evidence="1">Nucleus</location>
    </subcellularLocation>
</comment>
<organism evidence="8 9">
    <name type="scientific">Heterodera schachtii</name>
    <name type="common">Sugarbeet cyst nematode worm</name>
    <name type="synonym">Tylenchus schachtii</name>
    <dbReference type="NCBI Taxonomy" id="97005"/>
    <lineage>
        <taxon>Eukaryota</taxon>
        <taxon>Metazoa</taxon>
        <taxon>Ecdysozoa</taxon>
        <taxon>Nematoda</taxon>
        <taxon>Chromadorea</taxon>
        <taxon>Rhabditida</taxon>
        <taxon>Tylenchina</taxon>
        <taxon>Tylenchomorpha</taxon>
        <taxon>Tylenchoidea</taxon>
        <taxon>Heteroderidae</taxon>
        <taxon>Heteroderinae</taxon>
        <taxon>Heterodera</taxon>
    </lineage>
</organism>
<dbReference type="InterPro" id="IPR036390">
    <property type="entry name" value="WH_DNA-bd_sf"/>
</dbReference>
<gene>
    <name evidence="8" type="ORF">niasHS_017816</name>
</gene>
<dbReference type="SUPFAM" id="SSF64263">
    <property type="entry name" value="Prokaryotic ribosomal protein L17"/>
    <property type="match status" value="1"/>
</dbReference>
<comment type="caution">
    <text evidence="8">The sequence shown here is derived from an EMBL/GenBank/DDBJ whole genome shotgun (WGS) entry which is preliminary data.</text>
</comment>
<keyword evidence="4" id="KW-0804">Transcription</keyword>
<dbReference type="GO" id="GO:0005654">
    <property type="term" value="C:nucleoplasm"/>
    <property type="evidence" value="ECO:0007669"/>
    <property type="project" value="UniProtKB-ARBA"/>
</dbReference>
<dbReference type="GO" id="GO:0005666">
    <property type="term" value="C:RNA polymerase III complex"/>
    <property type="evidence" value="ECO:0007669"/>
    <property type="project" value="UniProtKB-ARBA"/>
</dbReference>
<dbReference type="Pfam" id="PF05158">
    <property type="entry name" value="RNA_pol_Rpc34"/>
    <property type="match status" value="1"/>
</dbReference>
<dbReference type="InterPro" id="IPR007832">
    <property type="entry name" value="RNA_pol_Rpc34"/>
</dbReference>
<keyword evidence="5" id="KW-0539">Nucleus</keyword>
<dbReference type="InterPro" id="IPR016049">
    <property type="entry name" value="RNA_pol_Rpc34-like"/>
</dbReference>
<name>A0ABD2I4L7_HETSC</name>
<sequence>MEQQIVRLLGEHPEEGLSNAQLLQAVGDDSADGTDASSSVTEQLGAAINRLLAQGTIEMLRETVPTGEGAGGAGGFILRLKRGSQLNNASPEEQLVFSIIEESQRMGVWIRDIRERSGLNEVQLRRVLKALEQRKLVRSIKAAGTTKKTYILSGLEADDTLTGGTFYSDQQLDSEFVQTLLHVCVNWLLQRRRAAEEKHPGDPYAQREASFVESDEVARYIHEKGLCRIQLGVADVESVLDIAVLDGKIEKRLNHTYRAIRKQQLHPSPLASVPCLQCPVSAECTPGTGHLISPENCEYFRLHFDLMSTHRLLPSLPRLKVPIGHRPQRLKLPYIPNPRGHLELVRKLVNRVIREERCELKYNRAEECRQYVERLIQIGIYRGPNCAYTAEMFQWWFIEQDLVDKMWSILVPRFSHYPIDQSYTEIYRLPTIRLKSKVNKETEFWSRYSIAVLELKENPFPPMDDLEKLRKKNLVDYVEKELLRTEE</sequence>
<accession>A0ABD2I4L7</accession>
<protein>
    <recommendedName>
        <fullName evidence="6">Large ribosomal subunit protein bL17m</fullName>
    </recommendedName>
    <alternativeName>
        <fullName evidence="7">39S ribosomal protein L17, mitochondrial</fullName>
    </alternativeName>
</protein>
<evidence type="ECO:0000256" key="4">
    <source>
        <dbReference type="ARBA" id="ARBA00023163"/>
    </source>
</evidence>
<keyword evidence="9" id="KW-1185">Reference proteome</keyword>
<dbReference type="FunFam" id="1.10.10.10:FF:000116">
    <property type="entry name" value="DNA-directed RNA polymerase III subunit RPC6"/>
    <property type="match status" value="1"/>
</dbReference>
<dbReference type="InterPro" id="IPR036373">
    <property type="entry name" value="Ribosomal_bL17_sf"/>
</dbReference>
<dbReference type="AlphaFoldDB" id="A0ABD2I4L7"/>
<dbReference type="PANTHER" id="PTHR12780">
    <property type="entry name" value="RNA POLYMERASE III DNA DIRECTED , 39KD SUBUNIT-RELATED"/>
    <property type="match status" value="1"/>
</dbReference>
<dbReference type="Gene3D" id="1.10.10.10">
    <property type="entry name" value="Winged helix-like DNA-binding domain superfamily/Winged helix DNA-binding domain"/>
    <property type="match status" value="1"/>
</dbReference>
<dbReference type="Pfam" id="PF01196">
    <property type="entry name" value="Ribosomal_L17"/>
    <property type="match status" value="1"/>
</dbReference>
<dbReference type="EMBL" id="JBICCN010000373">
    <property type="protein sequence ID" value="KAL3072842.1"/>
    <property type="molecule type" value="Genomic_DNA"/>
</dbReference>
<dbReference type="GO" id="GO:0005737">
    <property type="term" value="C:cytoplasm"/>
    <property type="evidence" value="ECO:0007669"/>
    <property type="project" value="UniProtKB-ARBA"/>
</dbReference>
<reference evidence="8 9" key="1">
    <citation type="submission" date="2024-10" db="EMBL/GenBank/DDBJ databases">
        <authorList>
            <person name="Kim D."/>
        </authorList>
    </citation>
    <scope>NUCLEOTIDE SEQUENCE [LARGE SCALE GENOMIC DNA]</scope>
    <source>
        <strain evidence="8">Taebaek</strain>
    </source>
</reference>
<dbReference type="InterPro" id="IPR000456">
    <property type="entry name" value="Ribosomal_bL17"/>
</dbReference>
<dbReference type="Gene3D" id="3.90.1030.10">
    <property type="entry name" value="Ribosomal protein L17"/>
    <property type="match status" value="1"/>
</dbReference>
<proteinExistence type="inferred from homology"/>
<keyword evidence="3" id="KW-0240">DNA-directed RNA polymerase</keyword>
<evidence type="ECO:0000256" key="7">
    <source>
        <dbReference type="ARBA" id="ARBA00035413"/>
    </source>
</evidence>
<dbReference type="InterPro" id="IPR036388">
    <property type="entry name" value="WH-like_DNA-bd_sf"/>
</dbReference>
<evidence type="ECO:0000256" key="3">
    <source>
        <dbReference type="ARBA" id="ARBA00022478"/>
    </source>
</evidence>